<organism evidence="2">
    <name type="scientific">Caenorhabditis brenneri</name>
    <name type="common">Nematode worm</name>
    <dbReference type="NCBI Taxonomy" id="135651"/>
    <lineage>
        <taxon>Eukaryota</taxon>
        <taxon>Metazoa</taxon>
        <taxon>Ecdysozoa</taxon>
        <taxon>Nematoda</taxon>
        <taxon>Chromadorea</taxon>
        <taxon>Rhabditida</taxon>
        <taxon>Rhabditina</taxon>
        <taxon>Rhabditomorpha</taxon>
        <taxon>Rhabditoidea</taxon>
        <taxon>Rhabditidae</taxon>
        <taxon>Peloderinae</taxon>
        <taxon>Caenorhabditis</taxon>
    </lineage>
</organism>
<dbReference type="AlphaFoldDB" id="G0PFA4"/>
<sequence length="281" mass="32383">MGTSVEQNNNSKRRNRLRLALNKDIKALASEVLRYRMKFDSNERDILFTLFLQLTVSTEGPDGRKVQYIERLEYTKSLGAAAKDLIGRLLKKPMNYVNELRITPLTITDCIWLPAEMKLTARHLIITDHYEIVLGTVGEFLPGINQRPFQSVGQESNKAITIKQVDPFIRIHTIRYSRLHFDFCPDFAAFKRLIDYWVIHGAQIGIYYTIHTTPRIGSAWYDSMKGREGRTVVWTPTRGCHCHPDCVIIPLPNNAQLEFYITSIFGGPYPTQLNLEVQPRK</sequence>
<dbReference type="Proteomes" id="UP000008068">
    <property type="component" value="Unassembled WGS sequence"/>
</dbReference>
<dbReference type="PANTHER" id="PTHR31379:SF1">
    <property type="entry name" value="F-BOX C PROTEIN-RELATED"/>
    <property type="match status" value="1"/>
</dbReference>
<name>G0PFA4_CAEBE</name>
<accession>G0PFA4</accession>
<gene>
    <name evidence="1" type="ORF">CAEBREN_09034</name>
</gene>
<reference evidence="2" key="1">
    <citation type="submission" date="2011-07" db="EMBL/GenBank/DDBJ databases">
        <authorList>
            <consortium name="Caenorhabditis brenneri Sequencing and Analysis Consortium"/>
            <person name="Wilson R.K."/>
        </authorList>
    </citation>
    <scope>NUCLEOTIDE SEQUENCE [LARGE SCALE GENOMIC DNA]</scope>
    <source>
        <strain evidence="2">PB2801</strain>
    </source>
</reference>
<keyword evidence="2" id="KW-1185">Reference proteome</keyword>
<dbReference type="InParanoid" id="G0PFA4"/>
<protein>
    <submittedName>
        <fullName evidence="1">Uncharacterized protein</fullName>
    </submittedName>
</protein>
<dbReference type="InterPro" id="IPR021942">
    <property type="entry name" value="DUF3557"/>
</dbReference>
<evidence type="ECO:0000313" key="1">
    <source>
        <dbReference type="EMBL" id="EGT53676.1"/>
    </source>
</evidence>
<dbReference type="PANTHER" id="PTHR31379">
    <property type="entry name" value="F-BOX C PROTEIN-RELATED-RELATED"/>
    <property type="match status" value="1"/>
</dbReference>
<dbReference type="EMBL" id="GL380353">
    <property type="protein sequence ID" value="EGT53676.1"/>
    <property type="molecule type" value="Genomic_DNA"/>
</dbReference>
<evidence type="ECO:0000313" key="2">
    <source>
        <dbReference type="Proteomes" id="UP000008068"/>
    </source>
</evidence>
<dbReference type="HOGENOM" id="CLU_991196_0_0_1"/>
<proteinExistence type="predicted"/>